<evidence type="ECO:0000256" key="2">
    <source>
        <dbReference type="SAM" id="Phobius"/>
    </source>
</evidence>
<keyword evidence="2" id="KW-1133">Transmembrane helix</keyword>
<dbReference type="InterPro" id="IPR004147">
    <property type="entry name" value="ABC1_dom"/>
</dbReference>
<evidence type="ECO:0000259" key="3">
    <source>
        <dbReference type="Pfam" id="PF03109"/>
    </source>
</evidence>
<keyword evidence="2" id="KW-0812">Transmembrane</keyword>
<dbReference type="Gene3D" id="1.10.510.10">
    <property type="entry name" value="Transferase(Phosphotransferase) domain 1"/>
    <property type="match status" value="1"/>
</dbReference>
<name>A0A1I4SPQ6_9EURY</name>
<protein>
    <submittedName>
        <fullName evidence="4">Ubiquinone biosynthesis protein</fullName>
    </submittedName>
</protein>
<accession>A0A1I4SPQ6</accession>
<dbReference type="PANTHER" id="PTHR10566:SF113">
    <property type="entry name" value="PROTEIN ACTIVITY OF BC1 COMPLEX KINASE 7, CHLOROPLASTIC"/>
    <property type="match status" value="1"/>
</dbReference>
<dbReference type="OrthoDB" id="8087at2157"/>
<evidence type="ECO:0000256" key="1">
    <source>
        <dbReference type="ARBA" id="ARBA00009670"/>
    </source>
</evidence>
<dbReference type="PANTHER" id="PTHR10566">
    <property type="entry name" value="CHAPERONE-ACTIVITY OF BC1 COMPLEX CABC1 -RELATED"/>
    <property type="match status" value="1"/>
</dbReference>
<dbReference type="SUPFAM" id="SSF56112">
    <property type="entry name" value="Protein kinase-like (PK-like)"/>
    <property type="match status" value="1"/>
</dbReference>
<keyword evidence="4" id="KW-0830">Ubiquinone</keyword>
<sequence length="543" mass="62654">MLRKIRRYITILRVFSKYNLFSLLYSEVNQYYISNRRNPCVIDSKNREKAVKLRKALEELGPTFIKLGQILSKRPDIVPAIYIEELGNLQDNVNPLGFDTMKVAFDGFSCSIGPEEINETLSSSNIDVLDIFDEFNTEPIACASIAQVYEAKLNGKRVAVKITRPDLLDTINLDLAILRDIKPLIVKAIGLGKNFDIDGFLYEFSELLNRELDLSNEARNIRRFEENFADVDEVHVPHIYDDFSNENILIMDYMEGVTIRKLSEVSPERKKWYADIISKSYLKQVYIDGFYHADPHSSNIILQEDGIAYIDFGAVGTIDDELRRNMLNLFYGIYKKRLDVVFESFMKITGVNKEDINIRRFKLDLDDIISKQNYSSGERQSDNYATLGLKYDLSLPTEFSTLERALILIEANCLELDPKFNLLENAKPVIMKVLMKRYSPFEAFEYLQLEGDRYLEIIKELPQGVNDVIETIRGYKIERFEKKTDEIRKYRTIDSIAKYTFLLGILLSSSYFVINGDGYLPVMGIIGFTSAIFLFAVMFVKNS</sequence>
<dbReference type="Proteomes" id="UP000198535">
    <property type="component" value="Unassembled WGS sequence"/>
</dbReference>
<dbReference type="CDD" id="cd05121">
    <property type="entry name" value="ABC1_ADCK3-like"/>
    <property type="match status" value="1"/>
</dbReference>
<feature type="transmembrane region" description="Helical" evidence="2">
    <location>
        <begin position="520"/>
        <end position="540"/>
    </location>
</feature>
<dbReference type="EMBL" id="FOUJ01000004">
    <property type="protein sequence ID" value="SFM66498.1"/>
    <property type="molecule type" value="Genomic_DNA"/>
</dbReference>
<keyword evidence="2" id="KW-0472">Membrane</keyword>
<comment type="similarity">
    <text evidence="1">Belongs to the protein kinase superfamily. ADCK protein kinase family.</text>
</comment>
<evidence type="ECO:0000313" key="4">
    <source>
        <dbReference type="EMBL" id="SFM66498.1"/>
    </source>
</evidence>
<dbReference type="AlphaFoldDB" id="A0A1I4SPQ6"/>
<feature type="transmembrane region" description="Helical" evidence="2">
    <location>
        <begin position="496"/>
        <end position="514"/>
    </location>
</feature>
<reference evidence="5" key="1">
    <citation type="submission" date="2016-10" db="EMBL/GenBank/DDBJ databases">
        <authorList>
            <person name="Varghese N."/>
            <person name="Submissions S."/>
        </authorList>
    </citation>
    <scope>NUCLEOTIDE SEQUENCE [LARGE SCALE GENOMIC DNA]</scope>
    <source>
        <strain evidence="5">Mob M</strain>
    </source>
</reference>
<feature type="domain" description="ABC1 atypical kinase-like" evidence="3">
    <location>
        <begin position="127"/>
        <end position="340"/>
    </location>
</feature>
<dbReference type="STRING" id="487685.SAMN04488696_1950"/>
<evidence type="ECO:0000313" key="5">
    <source>
        <dbReference type="Proteomes" id="UP000198535"/>
    </source>
</evidence>
<dbReference type="InterPro" id="IPR011009">
    <property type="entry name" value="Kinase-like_dom_sf"/>
</dbReference>
<dbReference type="RefSeq" id="WP_091936420.1">
    <property type="nucleotide sequence ID" value="NZ_FOUJ01000004.1"/>
</dbReference>
<proteinExistence type="inferred from homology"/>
<organism evidence="4 5">
    <name type="scientific">Methanolobus profundi</name>
    <dbReference type="NCBI Taxonomy" id="487685"/>
    <lineage>
        <taxon>Archaea</taxon>
        <taxon>Methanobacteriati</taxon>
        <taxon>Methanobacteriota</taxon>
        <taxon>Stenosarchaea group</taxon>
        <taxon>Methanomicrobia</taxon>
        <taxon>Methanosarcinales</taxon>
        <taxon>Methanosarcinaceae</taxon>
        <taxon>Methanolobus</taxon>
    </lineage>
</organism>
<keyword evidence="5" id="KW-1185">Reference proteome</keyword>
<gene>
    <name evidence="4" type="ORF">SAMN04488696_1950</name>
</gene>
<dbReference type="Pfam" id="PF03109">
    <property type="entry name" value="ABC1"/>
    <property type="match status" value="1"/>
</dbReference>
<dbReference type="InterPro" id="IPR050154">
    <property type="entry name" value="UbiB_kinase"/>
</dbReference>